<name>A0A4S4MUS1_9APHY</name>
<proteinExistence type="predicted"/>
<dbReference type="GO" id="GO:0008418">
    <property type="term" value="F:protein-N-terminal asparagine amidohydrolase activity"/>
    <property type="evidence" value="ECO:0007669"/>
    <property type="project" value="InterPro"/>
</dbReference>
<comment type="caution">
    <text evidence="2">The sequence shown here is derived from an EMBL/GenBank/DDBJ whole genome shotgun (WGS) entry which is preliminary data.</text>
</comment>
<dbReference type="PROSITE" id="PS50263">
    <property type="entry name" value="CN_HYDROLASE"/>
    <property type="match status" value="1"/>
</dbReference>
<keyword evidence="3" id="KW-1185">Reference proteome</keyword>
<dbReference type="OrthoDB" id="201515at2759"/>
<protein>
    <recommendedName>
        <fullName evidence="1">CN hydrolase domain-containing protein</fullName>
    </recommendedName>
</protein>
<dbReference type="InterPro" id="IPR039703">
    <property type="entry name" value="Nta1"/>
</dbReference>
<dbReference type="GO" id="GO:0070773">
    <property type="term" value="F:protein-N-terminal glutamine amidohydrolase activity"/>
    <property type="evidence" value="ECO:0007669"/>
    <property type="project" value="InterPro"/>
</dbReference>
<dbReference type="Proteomes" id="UP000308730">
    <property type="component" value="Unassembled WGS sequence"/>
</dbReference>
<dbReference type="SUPFAM" id="SSF56317">
    <property type="entry name" value="Carbon-nitrogen hydrolase"/>
    <property type="match status" value="1"/>
</dbReference>
<feature type="domain" description="CN hydrolase" evidence="1">
    <location>
        <begin position="1"/>
        <end position="232"/>
    </location>
</feature>
<dbReference type="PANTHER" id="PTHR11750">
    <property type="entry name" value="PROTEIN N-TERMINAL AMIDASE"/>
    <property type="match status" value="1"/>
</dbReference>
<evidence type="ECO:0000313" key="2">
    <source>
        <dbReference type="EMBL" id="THH30042.1"/>
    </source>
</evidence>
<accession>A0A4S4MUS1</accession>
<evidence type="ECO:0000313" key="3">
    <source>
        <dbReference type="Proteomes" id="UP000308730"/>
    </source>
</evidence>
<sequence length="232" mass="26115">MCFTGYTFTDSAHITPYLEDPLTGPTSVFCRDLARQKGCYVAAGYAERLGTQETAVVKITREVDEDRWRVKEIRTVEEEVHQVGANSAVVYDPQGVRVGDFRKTNLFETDMTWAKPGTGFKTLHLPPPLNTVTLGICMDLNAQPPAKWTIEGPYEIADHCKSTGTDTLILLNAWLLSGEQERDGRDWGTLNYWATRLRPLWSKSNRRKKSEAAKEGRETKVVICNRCGEENG</sequence>
<dbReference type="Gene3D" id="3.60.110.10">
    <property type="entry name" value="Carbon-nitrogen hydrolase"/>
    <property type="match status" value="1"/>
</dbReference>
<dbReference type="EMBL" id="SGPM01000096">
    <property type="protein sequence ID" value="THH30042.1"/>
    <property type="molecule type" value="Genomic_DNA"/>
</dbReference>
<dbReference type="InterPro" id="IPR003010">
    <property type="entry name" value="C-N_Hydrolase"/>
</dbReference>
<gene>
    <name evidence="2" type="ORF">EUX98_g4155</name>
</gene>
<dbReference type="AlphaFoldDB" id="A0A4S4MUS1"/>
<dbReference type="GO" id="GO:0030163">
    <property type="term" value="P:protein catabolic process"/>
    <property type="evidence" value="ECO:0007669"/>
    <property type="project" value="TreeGrafter"/>
</dbReference>
<organism evidence="2 3">
    <name type="scientific">Antrodiella citrinella</name>
    <dbReference type="NCBI Taxonomy" id="2447956"/>
    <lineage>
        <taxon>Eukaryota</taxon>
        <taxon>Fungi</taxon>
        <taxon>Dikarya</taxon>
        <taxon>Basidiomycota</taxon>
        <taxon>Agaricomycotina</taxon>
        <taxon>Agaricomycetes</taxon>
        <taxon>Polyporales</taxon>
        <taxon>Steccherinaceae</taxon>
        <taxon>Antrodiella</taxon>
    </lineage>
</organism>
<dbReference type="PANTHER" id="PTHR11750:SF26">
    <property type="entry name" value="PROTEIN N-TERMINAL AMIDASE"/>
    <property type="match status" value="1"/>
</dbReference>
<evidence type="ECO:0000259" key="1">
    <source>
        <dbReference type="PROSITE" id="PS50263"/>
    </source>
</evidence>
<reference evidence="2 3" key="1">
    <citation type="submission" date="2019-02" db="EMBL/GenBank/DDBJ databases">
        <title>Genome sequencing of the rare red list fungi Antrodiella citrinella (Flaviporus citrinellus).</title>
        <authorList>
            <person name="Buettner E."/>
            <person name="Kellner H."/>
        </authorList>
    </citation>
    <scope>NUCLEOTIDE SEQUENCE [LARGE SCALE GENOMIC DNA]</scope>
    <source>
        <strain evidence="2 3">DSM 108506</strain>
    </source>
</reference>
<dbReference type="InterPro" id="IPR036526">
    <property type="entry name" value="C-N_Hydrolase_sf"/>
</dbReference>